<dbReference type="AlphaFoldDB" id="A0A2T4YV73"/>
<comment type="caution">
    <text evidence="3">The sequence shown here is derived from an EMBL/GenBank/DDBJ whole genome shotgun (WGS) entry which is preliminary data.</text>
</comment>
<evidence type="ECO:0000313" key="3">
    <source>
        <dbReference type="EMBL" id="PTM47709.1"/>
    </source>
</evidence>
<dbReference type="PANTHER" id="PTHR30251:SF4">
    <property type="entry name" value="SLR1668 PROTEIN"/>
    <property type="match status" value="1"/>
</dbReference>
<protein>
    <submittedName>
        <fullName evidence="3">Fimbrial chaperone protein</fullName>
    </submittedName>
</protein>
<dbReference type="InterPro" id="IPR008962">
    <property type="entry name" value="PapD-like_sf"/>
</dbReference>
<keyword evidence="4" id="KW-1185">Reference proteome</keyword>
<sequence>MRFMSLLQTGRLTAAGLCMAAAIALPGDAVASNFRVSPVTLTLPANRPIGSLTITNGEDVPVSIRVSAFRWTQVDGKDVYTPTDDLIASPPIFTAATRAPQLVRIGVRHRMPNAAYRVMLQEIPGPAKANGVRIAVKLNLPLYIVADPAAKAAVAWTAWRRPAGDIVLEARNTGGAIAQVTGIAHRAGTGGTSTVLSNAMGVVLPQSMRQWEIGKHPELPTGTPLTLAIRTADGEHEVTANLAAR</sequence>
<dbReference type="PANTHER" id="PTHR30251">
    <property type="entry name" value="PILUS ASSEMBLY CHAPERONE"/>
    <property type="match status" value="1"/>
</dbReference>
<dbReference type="GO" id="GO:0071555">
    <property type="term" value="P:cell wall organization"/>
    <property type="evidence" value="ECO:0007669"/>
    <property type="project" value="InterPro"/>
</dbReference>
<evidence type="ECO:0000256" key="1">
    <source>
        <dbReference type="SAM" id="SignalP"/>
    </source>
</evidence>
<dbReference type="InterPro" id="IPR013783">
    <property type="entry name" value="Ig-like_fold"/>
</dbReference>
<dbReference type="Gene3D" id="2.60.40.10">
    <property type="entry name" value="Immunoglobulins"/>
    <property type="match status" value="1"/>
</dbReference>
<dbReference type="Pfam" id="PF00345">
    <property type="entry name" value="PapD_N"/>
    <property type="match status" value="1"/>
</dbReference>
<feature type="domain" description="Pili assembly chaperone N-terminal" evidence="2">
    <location>
        <begin position="35"/>
        <end position="143"/>
    </location>
</feature>
<dbReference type="Proteomes" id="UP000240996">
    <property type="component" value="Unassembled WGS sequence"/>
</dbReference>
<feature type="chain" id="PRO_5015451416" evidence="1">
    <location>
        <begin position="32"/>
        <end position="245"/>
    </location>
</feature>
<dbReference type="GO" id="GO:0030288">
    <property type="term" value="C:outer membrane-bounded periplasmic space"/>
    <property type="evidence" value="ECO:0007669"/>
    <property type="project" value="InterPro"/>
</dbReference>
<dbReference type="SUPFAM" id="SSF49354">
    <property type="entry name" value="PapD-like"/>
    <property type="match status" value="1"/>
</dbReference>
<accession>A0A2T4YV73</accession>
<dbReference type="InterPro" id="IPR050643">
    <property type="entry name" value="Periplasmic_pilus_chap"/>
</dbReference>
<feature type="signal peptide" evidence="1">
    <location>
        <begin position="1"/>
        <end position="31"/>
    </location>
</feature>
<dbReference type="InterPro" id="IPR016147">
    <property type="entry name" value="Pili_assmbl_chaperone_N"/>
</dbReference>
<gene>
    <name evidence="3" type="ORF">C8J24_1111</name>
</gene>
<proteinExistence type="predicted"/>
<reference evidence="3 4" key="1">
    <citation type="submission" date="2018-04" db="EMBL/GenBank/DDBJ databases">
        <title>Genomic Encyclopedia of Type Strains, Phase III (KMG-III): the genomes of soil and plant-associated and newly described type strains.</title>
        <authorList>
            <person name="Whitman W."/>
        </authorList>
    </citation>
    <scope>NUCLEOTIDE SEQUENCE [LARGE SCALE GENOMIC DNA]</scope>
    <source>
        <strain evidence="3 4">NW12</strain>
    </source>
</reference>
<keyword evidence="1" id="KW-0732">Signal</keyword>
<name>A0A2T4YV73_9SPHN</name>
<dbReference type="EMBL" id="PZZN01000001">
    <property type="protein sequence ID" value="PTM47709.1"/>
    <property type="molecule type" value="Genomic_DNA"/>
</dbReference>
<evidence type="ECO:0000313" key="4">
    <source>
        <dbReference type="Proteomes" id="UP000240996"/>
    </source>
</evidence>
<evidence type="ECO:0000259" key="2">
    <source>
        <dbReference type="Pfam" id="PF00345"/>
    </source>
</evidence>
<organism evidence="3 4">
    <name type="scientific">Sphingomonas aerolata</name>
    <dbReference type="NCBI Taxonomy" id="185951"/>
    <lineage>
        <taxon>Bacteria</taxon>
        <taxon>Pseudomonadati</taxon>
        <taxon>Pseudomonadota</taxon>
        <taxon>Alphaproteobacteria</taxon>
        <taxon>Sphingomonadales</taxon>
        <taxon>Sphingomonadaceae</taxon>
        <taxon>Sphingomonas</taxon>
    </lineage>
</organism>